<evidence type="ECO:0000313" key="2">
    <source>
        <dbReference type="EMBL" id="KIL97511.1"/>
    </source>
</evidence>
<keyword evidence="1" id="KW-0732">Signal</keyword>
<name>A0A0C2UXG5_PARME</name>
<feature type="chain" id="PRO_5002156776" evidence="1">
    <location>
        <begin position="24"/>
        <end position="204"/>
    </location>
</feature>
<dbReference type="Proteomes" id="UP000031971">
    <property type="component" value="Unassembled WGS sequence"/>
</dbReference>
<protein>
    <submittedName>
        <fullName evidence="2">Uncharacterized protein</fullName>
    </submittedName>
</protein>
<proteinExistence type="predicted"/>
<dbReference type="EMBL" id="JXSL01000030">
    <property type="protein sequence ID" value="KIL97511.1"/>
    <property type="molecule type" value="Genomic_DNA"/>
</dbReference>
<accession>A0A0C2UXG5</accession>
<sequence length="204" mass="21598">MSRITLALILVLLALPVAGHAQSAGGLATRDETSRLAVAVLGRICVLNIGDYNATITSAAPTGEFGFADVTPDVAETFLKGRSGLVRVLRRPGLGAITLVMGQDGICTVWSEYGDATSLQRHLLSMVERGGLKGGAQLLALDARDESGQTISDYYLMPADWFARDLGRRTGEDGSQPLALVTSVSAPGRRPMEAMLSVSRILKK</sequence>
<dbReference type="OrthoDB" id="7349395at2"/>
<gene>
    <name evidence="2" type="ORF">CCC_00572</name>
</gene>
<evidence type="ECO:0000313" key="3">
    <source>
        <dbReference type="Proteomes" id="UP000031971"/>
    </source>
</evidence>
<dbReference type="STRING" id="272627.CCC_00572"/>
<feature type="signal peptide" evidence="1">
    <location>
        <begin position="1"/>
        <end position="23"/>
    </location>
</feature>
<organism evidence="2 3">
    <name type="scientific">Paramagnetospirillum magnetotacticum MS-1</name>
    <dbReference type="NCBI Taxonomy" id="272627"/>
    <lineage>
        <taxon>Bacteria</taxon>
        <taxon>Pseudomonadati</taxon>
        <taxon>Pseudomonadota</taxon>
        <taxon>Alphaproteobacteria</taxon>
        <taxon>Rhodospirillales</taxon>
        <taxon>Magnetospirillaceae</taxon>
        <taxon>Paramagnetospirillum</taxon>
    </lineage>
</organism>
<dbReference type="NCBIfam" id="NF047650">
    <property type="entry name" value="lipo_NMCC_0638"/>
    <property type="match status" value="1"/>
</dbReference>
<dbReference type="RefSeq" id="WP_009869900.1">
    <property type="nucleotide sequence ID" value="NZ_JXSL01000030.1"/>
</dbReference>
<evidence type="ECO:0000256" key="1">
    <source>
        <dbReference type="SAM" id="SignalP"/>
    </source>
</evidence>
<keyword evidence="3" id="KW-1185">Reference proteome</keyword>
<comment type="caution">
    <text evidence="2">The sequence shown here is derived from an EMBL/GenBank/DDBJ whole genome shotgun (WGS) entry which is preliminary data.</text>
</comment>
<dbReference type="AlphaFoldDB" id="A0A0C2UXG5"/>
<reference evidence="2 3" key="1">
    <citation type="submission" date="2015-01" db="EMBL/GenBank/DDBJ databases">
        <title>Genome Sequence of Magnetospirillum magnetotacticum Strain MS-1.</title>
        <authorList>
            <person name="Marinov G.K."/>
            <person name="Smalley M.D."/>
            <person name="DeSalvo G."/>
        </authorList>
    </citation>
    <scope>NUCLEOTIDE SEQUENCE [LARGE SCALE GENOMIC DNA]</scope>
    <source>
        <strain evidence="2 3">MS-1</strain>
    </source>
</reference>